<dbReference type="Proteomes" id="UP001293254">
    <property type="component" value="Unassembled WGS sequence"/>
</dbReference>
<name>A0AAE1YP39_9LAMI</name>
<gene>
    <name evidence="2" type="ORF">Salat_0524100</name>
</gene>
<sequence length="118" mass="13213">MLSFTSWSKRAESLDHIDLNCLYDAGNDFIQPSLPSESENPSLVDLSLRINTSLGATSNRTKWPIIRERERERNNRFTSDAYLADFTIQKVPSDSHIQKTSSGYAKCTIPANGTDAES</sequence>
<evidence type="ECO:0000256" key="1">
    <source>
        <dbReference type="SAM" id="MobiDB-lite"/>
    </source>
</evidence>
<reference evidence="2" key="1">
    <citation type="submission" date="2020-06" db="EMBL/GenBank/DDBJ databases">
        <authorList>
            <person name="Li T."/>
            <person name="Hu X."/>
            <person name="Zhang T."/>
            <person name="Song X."/>
            <person name="Zhang H."/>
            <person name="Dai N."/>
            <person name="Sheng W."/>
            <person name="Hou X."/>
            <person name="Wei L."/>
        </authorList>
    </citation>
    <scope>NUCLEOTIDE SEQUENCE</scope>
    <source>
        <strain evidence="2">3651</strain>
        <tissue evidence="2">Leaf</tissue>
    </source>
</reference>
<keyword evidence="3" id="KW-1185">Reference proteome</keyword>
<feature type="region of interest" description="Disordered" evidence="1">
    <location>
        <begin position="98"/>
        <end position="118"/>
    </location>
</feature>
<accession>A0AAE1YP39</accession>
<reference evidence="2" key="2">
    <citation type="journal article" date="2024" name="Plant">
        <title>Genomic evolution and insights into agronomic trait innovations of Sesamum species.</title>
        <authorList>
            <person name="Miao H."/>
            <person name="Wang L."/>
            <person name="Qu L."/>
            <person name="Liu H."/>
            <person name="Sun Y."/>
            <person name="Le M."/>
            <person name="Wang Q."/>
            <person name="Wei S."/>
            <person name="Zheng Y."/>
            <person name="Lin W."/>
            <person name="Duan Y."/>
            <person name="Cao H."/>
            <person name="Xiong S."/>
            <person name="Wang X."/>
            <person name="Wei L."/>
            <person name="Li C."/>
            <person name="Ma Q."/>
            <person name="Ju M."/>
            <person name="Zhao R."/>
            <person name="Li G."/>
            <person name="Mu C."/>
            <person name="Tian Q."/>
            <person name="Mei H."/>
            <person name="Zhang T."/>
            <person name="Gao T."/>
            <person name="Zhang H."/>
        </authorList>
    </citation>
    <scope>NUCLEOTIDE SEQUENCE</scope>
    <source>
        <strain evidence="2">3651</strain>
    </source>
</reference>
<proteinExistence type="predicted"/>
<evidence type="ECO:0000313" key="3">
    <source>
        <dbReference type="Proteomes" id="UP001293254"/>
    </source>
</evidence>
<evidence type="ECO:0000313" key="2">
    <source>
        <dbReference type="EMBL" id="KAK4433614.1"/>
    </source>
</evidence>
<dbReference type="EMBL" id="JACGWO010000002">
    <property type="protein sequence ID" value="KAK4433614.1"/>
    <property type="molecule type" value="Genomic_DNA"/>
</dbReference>
<protein>
    <submittedName>
        <fullName evidence="2">Uncharacterized protein</fullName>
    </submittedName>
</protein>
<comment type="caution">
    <text evidence="2">The sequence shown here is derived from an EMBL/GenBank/DDBJ whole genome shotgun (WGS) entry which is preliminary data.</text>
</comment>
<dbReference type="AlphaFoldDB" id="A0AAE1YP39"/>
<organism evidence="2 3">
    <name type="scientific">Sesamum alatum</name>
    <dbReference type="NCBI Taxonomy" id="300844"/>
    <lineage>
        <taxon>Eukaryota</taxon>
        <taxon>Viridiplantae</taxon>
        <taxon>Streptophyta</taxon>
        <taxon>Embryophyta</taxon>
        <taxon>Tracheophyta</taxon>
        <taxon>Spermatophyta</taxon>
        <taxon>Magnoliopsida</taxon>
        <taxon>eudicotyledons</taxon>
        <taxon>Gunneridae</taxon>
        <taxon>Pentapetalae</taxon>
        <taxon>asterids</taxon>
        <taxon>lamiids</taxon>
        <taxon>Lamiales</taxon>
        <taxon>Pedaliaceae</taxon>
        <taxon>Sesamum</taxon>
    </lineage>
</organism>